<dbReference type="PANTHER" id="PTHR46594:SF4">
    <property type="entry name" value="P-TYPE CATION-TRANSPORTING ATPASE"/>
    <property type="match status" value="1"/>
</dbReference>
<gene>
    <name evidence="4" type="ORF">K933_02491</name>
</gene>
<dbReference type="STRING" id="1324957.K933_02491"/>
<dbReference type="EMBL" id="ASGZ01000005">
    <property type="protein sequence ID" value="ESP89815.1"/>
    <property type="molecule type" value="Genomic_DNA"/>
</dbReference>
<comment type="caution">
    <text evidence="4">The sequence shown here is derived from an EMBL/GenBank/DDBJ whole genome shotgun (WGS) entry which is preliminary data.</text>
</comment>
<dbReference type="GO" id="GO:0046872">
    <property type="term" value="F:metal ion binding"/>
    <property type="evidence" value="ECO:0007669"/>
    <property type="project" value="UniProtKB-KW"/>
</dbReference>
<dbReference type="FunFam" id="3.30.70.100:FF:000001">
    <property type="entry name" value="ATPase copper transporting beta"/>
    <property type="match status" value="1"/>
</dbReference>
<dbReference type="PANTHER" id="PTHR46594">
    <property type="entry name" value="P-TYPE CATION-TRANSPORTING ATPASE"/>
    <property type="match status" value="1"/>
</dbReference>
<dbReference type="Gene3D" id="3.30.70.100">
    <property type="match status" value="1"/>
</dbReference>
<feature type="compositionally biased region" description="Low complexity" evidence="2">
    <location>
        <begin position="145"/>
        <end position="155"/>
    </location>
</feature>
<proteinExistence type="predicted"/>
<dbReference type="Proteomes" id="UP000017840">
    <property type="component" value="Unassembled WGS sequence"/>
</dbReference>
<name>V4HGJ6_9EURY</name>
<keyword evidence="5" id="KW-1185">Reference proteome</keyword>
<dbReference type="InterPro" id="IPR006121">
    <property type="entry name" value="HMA_dom"/>
</dbReference>
<dbReference type="InterPro" id="IPR036412">
    <property type="entry name" value="HAD-like_sf"/>
</dbReference>
<sequence length="155" mass="16542">MSQHRSRIDIPGMSCANCSQTVSEAAEPLDGVSEANVDLATDEGTVEYDPNVVSPGEIYAAIEAADVTLMRDDPVDVVKAIRISEGTLAKSKQNPFWALGYDTARVARAAPAGTRGEFDGVLQRLGAHEQPAVPAVRARPRLRTARPTPLSLFPS</sequence>
<dbReference type="AlphaFoldDB" id="V4HGJ6"/>
<dbReference type="InterPro" id="IPR036163">
    <property type="entry name" value="HMA_dom_sf"/>
</dbReference>
<evidence type="ECO:0000313" key="4">
    <source>
        <dbReference type="EMBL" id="ESP89815.1"/>
    </source>
</evidence>
<evidence type="ECO:0000256" key="1">
    <source>
        <dbReference type="ARBA" id="ARBA00022723"/>
    </source>
</evidence>
<dbReference type="SUPFAM" id="SSF55008">
    <property type="entry name" value="HMA, heavy metal-associated domain"/>
    <property type="match status" value="1"/>
</dbReference>
<reference evidence="4 5" key="1">
    <citation type="journal article" date="2013" name="Genome Announc.">
        <title>Draft Genome Sequence of 'Candidatus Halobonum tyrrellensis' Strain G22, Isolated from the Hypersaline Waters of Lake Tyrrell, Australia.</title>
        <authorList>
            <person name="Ugalde J.A."/>
            <person name="Narasingarao P."/>
            <person name="Kuo S."/>
            <person name="Podell S."/>
            <person name="Allen E.E."/>
        </authorList>
    </citation>
    <scope>NUCLEOTIDE SEQUENCE [LARGE SCALE GENOMIC DNA]</scope>
    <source>
        <strain evidence="4 5">G22</strain>
    </source>
</reference>
<feature type="domain" description="HMA" evidence="3">
    <location>
        <begin position="4"/>
        <end position="70"/>
    </location>
</feature>
<organism evidence="4 5">
    <name type="scientific">Candidatus Halobonum tyrrellensis G22</name>
    <dbReference type="NCBI Taxonomy" id="1324957"/>
    <lineage>
        <taxon>Archaea</taxon>
        <taxon>Methanobacteriati</taxon>
        <taxon>Methanobacteriota</taxon>
        <taxon>Stenosarchaea group</taxon>
        <taxon>Halobacteria</taxon>
        <taxon>Halobacteriales</taxon>
        <taxon>Haloferacaceae</taxon>
        <taxon>Candidatus Halobonum</taxon>
    </lineage>
</organism>
<dbReference type="PROSITE" id="PS50846">
    <property type="entry name" value="HMA_2"/>
    <property type="match status" value="1"/>
</dbReference>
<dbReference type="SUPFAM" id="SSF56784">
    <property type="entry name" value="HAD-like"/>
    <property type="match status" value="1"/>
</dbReference>
<keyword evidence="1" id="KW-0479">Metal-binding</keyword>
<dbReference type="eggNOG" id="arCOG02763">
    <property type="taxonomic scope" value="Archaea"/>
</dbReference>
<protein>
    <submittedName>
        <fullName evidence="4">Heavy metal translocating P-type ATPase</fullName>
    </submittedName>
</protein>
<feature type="region of interest" description="Disordered" evidence="2">
    <location>
        <begin position="130"/>
        <end position="155"/>
    </location>
</feature>
<dbReference type="PATRIC" id="fig|1324957.4.peg.506"/>
<accession>V4HGJ6</accession>
<evidence type="ECO:0000256" key="2">
    <source>
        <dbReference type="SAM" id="MobiDB-lite"/>
    </source>
</evidence>
<evidence type="ECO:0000313" key="5">
    <source>
        <dbReference type="Proteomes" id="UP000017840"/>
    </source>
</evidence>
<dbReference type="Pfam" id="PF00403">
    <property type="entry name" value="HMA"/>
    <property type="match status" value="1"/>
</dbReference>
<dbReference type="CDD" id="cd00371">
    <property type="entry name" value="HMA"/>
    <property type="match status" value="1"/>
</dbReference>
<evidence type="ECO:0000259" key="3">
    <source>
        <dbReference type="PROSITE" id="PS50846"/>
    </source>
</evidence>
<dbReference type="eggNOG" id="arCOG01576">
    <property type="taxonomic scope" value="Archaea"/>
</dbReference>